<reference evidence="2" key="1">
    <citation type="journal article" date="2011" name="PLoS Genet.">
        <title>Parallel evolution of a type IV secretion system in radiating lineages of the host-restricted bacterial pathogen Bartonella.</title>
        <authorList>
            <person name="Engel P."/>
            <person name="Salzburger W."/>
            <person name="Liesch M."/>
            <person name="Chang C.C."/>
            <person name="Maruyama S."/>
            <person name="Lanz C."/>
            <person name="Calteau A."/>
            <person name="Lajus A."/>
            <person name="Medigue C."/>
            <person name="Schuster S.C."/>
            <person name="Dehio C."/>
        </authorList>
    </citation>
    <scope>NUCLEOTIDE SEQUENCE</scope>
    <source>
        <strain evidence="2">R1</strain>
    </source>
</reference>
<name>E6Z1C1_BARSR</name>
<feature type="region of interest" description="Disordered" evidence="1">
    <location>
        <begin position="1"/>
        <end position="29"/>
    </location>
</feature>
<gene>
    <name evidence="2" type="ORF">BARSC_190182</name>
</gene>
<dbReference type="AlphaFoldDB" id="E6Z1C1"/>
<organism evidence="2">
    <name type="scientific">Bartonella schoenbuchensis (strain DSM 13525 / NCTC 13165 / R1)</name>
    <dbReference type="NCBI Taxonomy" id="687861"/>
    <lineage>
        <taxon>Bacteria</taxon>
        <taxon>Pseudomonadati</taxon>
        <taxon>Pseudomonadota</taxon>
        <taxon>Alphaproteobacteria</taxon>
        <taxon>Hyphomicrobiales</taxon>
        <taxon>Bartonellaceae</taxon>
        <taxon>Bartonella</taxon>
    </lineage>
</organism>
<accession>E6Z1C1</accession>
<dbReference type="EMBL" id="FN645524">
    <property type="protein sequence ID" value="CBI82909.1"/>
    <property type="molecule type" value="Genomic_DNA"/>
</dbReference>
<evidence type="ECO:0000256" key="1">
    <source>
        <dbReference type="SAM" id="MobiDB-lite"/>
    </source>
</evidence>
<protein>
    <submittedName>
        <fullName evidence="2">Uncharacterized protein</fullName>
    </submittedName>
</protein>
<proteinExistence type="predicted"/>
<sequence>MRRGSARGGSVDEEGLGVVDNVRRGGTVG</sequence>
<evidence type="ECO:0000313" key="2">
    <source>
        <dbReference type="EMBL" id="CBI82909.1"/>
    </source>
</evidence>